<accession>A0A4Q7YUG1</accession>
<dbReference type="AlphaFoldDB" id="A0A4Q7YUG1"/>
<sequence>MKPLLFLANAFINTFGITQPSEAAAKRASQFIAFLIGMVLLIFLAVIGFGLYMIARR</sequence>
<comment type="caution">
    <text evidence="2">The sequence shown here is derived from an EMBL/GenBank/DDBJ whole genome shotgun (WGS) entry which is preliminary data.</text>
</comment>
<proteinExistence type="predicted"/>
<protein>
    <submittedName>
        <fullName evidence="2">Uncharacterized protein</fullName>
    </submittedName>
</protein>
<keyword evidence="1" id="KW-1133">Transmembrane helix</keyword>
<name>A0A4Q7YUG1_9BACT</name>
<dbReference type="RefSeq" id="WP_165420009.1">
    <property type="nucleotide sequence ID" value="NZ_SHKW01000001.1"/>
</dbReference>
<keyword evidence="1" id="KW-0812">Transmembrane</keyword>
<keyword evidence="3" id="KW-1185">Reference proteome</keyword>
<dbReference type="EMBL" id="SHKW01000001">
    <property type="protein sequence ID" value="RZU40605.1"/>
    <property type="molecule type" value="Genomic_DNA"/>
</dbReference>
<evidence type="ECO:0000313" key="2">
    <source>
        <dbReference type="EMBL" id="RZU40605.1"/>
    </source>
</evidence>
<keyword evidence="1" id="KW-0472">Membrane</keyword>
<evidence type="ECO:0000256" key="1">
    <source>
        <dbReference type="SAM" id="Phobius"/>
    </source>
</evidence>
<organism evidence="2 3">
    <name type="scientific">Edaphobacter modestus</name>
    <dbReference type="NCBI Taxonomy" id="388466"/>
    <lineage>
        <taxon>Bacteria</taxon>
        <taxon>Pseudomonadati</taxon>
        <taxon>Acidobacteriota</taxon>
        <taxon>Terriglobia</taxon>
        <taxon>Terriglobales</taxon>
        <taxon>Acidobacteriaceae</taxon>
        <taxon>Edaphobacter</taxon>
    </lineage>
</organism>
<evidence type="ECO:0000313" key="3">
    <source>
        <dbReference type="Proteomes" id="UP000292958"/>
    </source>
</evidence>
<feature type="transmembrane region" description="Helical" evidence="1">
    <location>
        <begin position="32"/>
        <end position="55"/>
    </location>
</feature>
<gene>
    <name evidence="2" type="ORF">BDD14_2074</name>
</gene>
<dbReference type="Proteomes" id="UP000292958">
    <property type="component" value="Unassembled WGS sequence"/>
</dbReference>
<reference evidence="2 3" key="1">
    <citation type="submission" date="2019-02" db="EMBL/GenBank/DDBJ databases">
        <title>Genomic Encyclopedia of Archaeal and Bacterial Type Strains, Phase II (KMG-II): from individual species to whole genera.</title>
        <authorList>
            <person name="Goeker M."/>
        </authorList>
    </citation>
    <scope>NUCLEOTIDE SEQUENCE [LARGE SCALE GENOMIC DNA]</scope>
    <source>
        <strain evidence="2 3">DSM 18101</strain>
    </source>
</reference>